<dbReference type="GO" id="GO:0005506">
    <property type="term" value="F:iron ion binding"/>
    <property type="evidence" value="ECO:0007669"/>
    <property type="project" value="UniProtKB-ARBA"/>
</dbReference>
<dbReference type="Proteomes" id="UP000031838">
    <property type="component" value="Chromosome 1"/>
</dbReference>
<evidence type="ECO:0000313" key="3">
    <source>
        <dbReference type="Proteomes" id="UP000031838"/>
    </source>
</evidence>
<comment type="cofactor">
    <cofactor evidence="1">
        <name>Fe(2+)</name>
        <dbReference type="ChEBI" id="CHEBI:29033"/>
    </cofactor>
</comment>
<dbReference type="PANTHER" id="PTHR20883">
    <property type="entry name" value="PHYTANOYL-COA DIOXYGENASE DOMAIN CONTAINING 1"/>
    <property type="match status" value="1"/>
</dbReference>
<dbReference type="AlphaFoldDB" id="A0A0B6RW45"/>
<dbReference type="SUPFAM" id="SSF51197">
    <property type="entry name" value="Clavaminate synthase-like"/>
    <property type="match status" value="1"/>
</dbReference>
<name>A0A0B6RW45_BURPL</name>
<keyword evidence="3" id="KW-1185">Reference proteome</keyword>
<organism evidence="2 3">
    <name type="scientific">Burkholderia plantarii</name>
    <dbReference type="NCBI Taxonomy" id="41899"/>
    <lineage>
        <taxon>Bacteria</taxon>
        <taxon>Pseudomonadati</taxon>
        <taxon>Pseudomonadota</taxon>
        <taxon>Betaproteobacteria</taxon>
        <taxon>Burkholderiales</taxon>
        <taxon>Burkholderiaceae</taxon>
        <taxon>Burkholderia</taxon>
    </lineage>
</organism>
<evidence type="ECO:0000313" key="2">
    <source>
        <dbReference type="EMBL" id="AJK47633.1"/>
    </source>
</evidence>
<evidence type="ECO:0000256" key="1">
    <source>
        <dbReference type="ARBA" id="ARBA00001954"/>
    </source>
</evidence>
<dbReference type="Pfam" id="PF05721">
    <property type="entry name" value="PhyH"/>
    <property type="match status" value="1"/>
</dbReference>
<sequence>MMLNAQQIHTYAEQGYLVVDGLFDRAHVERALTAIDTLLDPANSDKPYEYEPQDGATVRRIWSPTQKHAAFREMAADPRLLDCIEALIGENVLFHYSKLNMKGPKVGSVVEWHQDFSYYPHTNTDLVTALIFLDDASVANGCLRVVPGSHRRGLVSHEIDGFFRGTAQGVDDALAVDIEVKAGGVLFLHCLTLHASARNTSRLPRRTFLPAYRAADAFPIYFGPHAAHNEPGIELLRGRRAKIARVDAGAYLLPIAEREFGSLYEVQEGSHLRKPLASMEMAGYAVTETAAR</sequence>
<dbReference type="Gene3D" id="2.60.120.620">
    <property type="entry name" value="q2cbj1_9rhob like domain"/>
    <property type="match status" value="1"/>
</dbReference>
<proteinExistence type="predicted"/>
<reference evidence="3" key="1">
    <citation type="submission" date="2011-03" db="EMBL/GenBank/DDBJ databases">
        <authorList>
            <person name="Voget S."/>
            <person name="Streit W.R."/>
            <person name="Jaeger K.E."/>
            <person name="Daniel R."/>
        </authorList>
    </citation>
    <scope>NUCLEOTIDE SEQUENCE [LARGE SCALE GENOMIC DNA]</scope>
    <source>
        <strain evidence="3">PG1</strain>
    </source>
</reference>
<dbReference type="EMBL" id="CP002580">
    <property type="protein sequence ID" value="AJK47633.1"/>
    <property type="molecule type" value="Genomic_DNA"/>
</dbReference>
<gene>
    <name evidence="2" type="ORF">BGL_1c31580</name>
</gene>
<dbReference type="GO" id="GO:0016706">
    <property type="term" value="F:2-oxoglutarate-dependent dioxygenase activity"/>
    <property type="evidence" value="ECO:0007669"/>
    <property type="project" value="UniProtKB-ARBA"/>
</dbReference>
<keyword evidence="2" id="KW-0560">Oxidoreductase</keyword>
<reference evidence="2 3" key="2">
    <citation type="journal article" date="2016" name="Appl. Microbiol. Biotechnol.">
        <title>Mutations improving production and secretion of extracellular lipase by Burkholderia glumae PG1.</title>
        <authorList>
            <person name="Knapp A."/>
            <person name="Voget S."/>
            <person name="Gao R."/>
            <person name="Zaburannyi N."/>
            <person name="Krysciak D."/>
            <person name="Breuer M."/>
            <person name="Hauer B."/>
            <person name="Streit W.R."/>
            <person name="Muller R."/>
            <person name="Daniel R."/>
            <person name="Jaeger K.E."/>
        </authorList>
    </citation>
    <scope>NUCLEOTIDE SEQUENCE [LARGE SCALE GENOMIC DNA]</scope>
    <source>
        <strain evidence="2 3">PG1</strain>
    </source>
</reference>
<accession>A0A0B6RW45</accession>
<dbReference type="PANTHER" id="PTHR20883:SF48">
    <property type="entry name" value="ECTOINE DIOXYGENASE"/>
    <property type="match status" value="1"/>
</dbReference>
<dbReference type="KEGG" id="bgp:BGL_1c31580"/>
<protein>
    <submittedName>
        <fullName evidence="2">Phytanoyl-CoA dioxygenase family protein</fullName>
    </submittedName>
</protein>
<dbReference type="HOGENOM" id="CLU_048953_7_0_4"/>
<keyword evidence="2" id="KW-0223">Dioxygenase</keyword>
<dbReference type="InterPro" id="IPR008775">
    <property type="entry name" value="Phytyl_CoA_dOase-like"/>
</dbReference>